<name>A0A1L9TII4_9EURO</name>
<dbReference type="EMBL" id="KV878586">
    <property type="protein sequence ID" value="OJJ59103.1"/>
    <property type="molecule type" value="Genomic_DNA"/>
</dbReference>
<feature type="binding site" evidence="4">
    <location>
        <begin position="85"/>
        <end position="88"/>
    </location>
    <ligand>
        <name>NADP(+)</name>
        <dbReference type="ChEBI" id="CHEBI:58349"/>
    </ligand>
</feature>
<dbReference type="InterPro" id="IPR028939">
    <property type="entry name" value="P5C_Rdtase_cat_N"/>
</dbReference>
<evidence type="ECO:0000259" key="5">
    <source>
        <dbReference type="Pfam" id="PF03807"/>
    </source>
</evidence>
<protein>
    <recommendedName>
        <fullName evidence="9">Pyrroline-5-carboxylate reductase</fullName>
    </recommendedName>
</protein>
<proteinExistence type="inferred from homology"/>
<keyword evidence="2 4" id="KW-0521">NADP</keyword>
<dbReference type="InterPro" id="IPR036291">
    <property type="entry name" value="NAD(P)-bd_dom_sf"/>
</dbReference>
<dbReference type="RefSeq" id="XP_040702909.1">
    <property type="nucleotide sequence ID" value="XM_040844900.1"/>
</dbReference>
<keyword evidence="8" id="KW-1185">Reference proteome</keyword>
<evidence type="ECO:0000259" key="6">
    <source>
        <dbReference type="Pfam" id="PF14748"/>
    </source>
</evidence>
<organism evidence="7 8">
    <name type="scientific">Aspergillus sydowii CBS 593.65</name>
    <dbReference type="NCBI Taxonomy" id="1036612"/>
    <lineage>
        <taxon>Eukaryota</taxon>
        <taxon>Fungi</taxon>
        <taxon>Dikarya</taxon>
        <taxon>Ascomycota</taxon>
        <taxon>Pezizomycotina</taxon>
        <taxon>Eurotiomycetes</taxon>
        <taxon>Eurotiomycetidae</taxon>
        <taxon>Eurotiales</taxon>
        <taxon>Aspergillaceae</taxon>
        <taxon>Aspergillus</taxon>
        <taxon>Aspergillus subgen. Nidulantes</taxon>
    </lineage>
</organism>
<dbReference type="InterPro" id="IPR029036">
    <property type="entry name" value="P5CR_dimer"/>
</dbReference>
<dbReference type="InterPro" id="IPR008927">
    <property type="entry name" value="6-PGluconate_DH-like_C_sf"/>
</dbReference>
<dbReference type="STRING" id="1036612.A0A1L9TII4"/>
<feature type="domain" description="Pyrroline-5-carboxylate reductase catalytic N-terminal" evidence="5">
    <location>
        <begin position="9"/>
        <end position="114"/>
    </location>
</feature>
<feature type="domain" description="Pyrroline-5-carboxylate reductase dimerisation" evidence="6">
    <location>
        <begin position="188"/>
        <end position="289"/>
    </location>
</feature>
<dbReference type="AlphaFoldDB" id="A0A1L9TII4"/>
<sequence>MPPEHPSVRLAFLGCGHIGKALLGALLPSISKPGSQVSKITVAVSRPESQAQLQRQFHDTTGTIIHFVHGENVEAVQVSDAVLLAFPPEETMAILSSSGMKEAVQGKIVISMLARVPRAEISRLLQEETNASCNSENVQIVRAMPSIGTAAHESATFIASIGPAQDKAMELTRWIFSAVGKVFYVSDEHFDTITGMCAFSNALITTSIQAIAQRTSGEGVPMEQALAVSAQCMRGSLALILSGTRPEQLQASLSAPGSITGQAIQALQDDRLAAFQDLVLRAAISRAREDATGR</sequence>
<dbReference type="SUPFAM" id="SSF51735">
    <property type="entry name" value="NAD(P)-binding Rossmann-fold domains"/>
    <property type="match status" value="1"/>
</dbReference>
<dbReference type="GO" id="GO:0004735">
    <property type="term" value="F:pyrroline-5-carboxylate reductase activity"/>
    <property type="evidence" value="ECO:0007669"/>
    <property type="project" value="InterPro"/>
</dbReference>
<dbReference type="Gene3D" id="3.40.50.720">
    <property type="entry name" value="NAD(P)-binding Rossmann-like Domain"/>
    <property type="match status" value="1"/>
</dbReference>
<dbReference type="PIRSF" id="PIRSF000193">
    <property type="entry name" value="Pyrrol-5-carb_rd"/>
    <property type="match status" value="1"/>
</dbReference>
<accession>A0A1L9TII4</accession>
<reference evidence="8" key="1">
    <citation type="journal article" date="2017" name="Genome Biol.">
        <title>Comparative genomics reveals high biological diversity and specific adaptations in the industrially and medically important fungal genus Aspergillus.</title>
        <authorList>
            <person name="de Vries R.P."/>
            <person name="Riley R."/>
            <person name="Wiebenga A."/>
            <person name="Aguilar-Osorio G."/>
            <person name="Amillis S."/>
            <person name="Uchima C.A."/>
            <person name="Anderluh G."/>
            <person name="Asadollahi M."/>
            <person name="Askin M."/>
            <person name="Barry K."/>
            <person name="Battaglia E."/>
            <person name="Bayram O."/>
            <person name="Benocci T."/>
            <person name="Braus-Stromeyer S.A."/>
            <person name="Caldana C."/>
            <person name="Canovas D."/>
            <person name="Cerqueira G.C."/>
            <person name="Chen F."/>
            <person name="Chen W."/>
            <person name="Choi C."/>
            <person name="Clum A."/>
            <person name="Dos Santos R.A."/>
            <person name="Damasio A.R."/>
            <person name="Diallinas G."/>
            <person name="Emri T."/>
            <person name="Fekete E."/>
            <person name="Flipphi M."/>
            <person name="Freyberg S."/>
            <person name="Gallo A."/>
            <person name="Gournas C."/>
            <person name="Habgood R."/>
            <person name="Hainaut M."/>
            <person name="Harispe M.L."/>
            <person name="Henrissat B."/>
            <person name="Hilden K.S."/>
            <person name="Hope R."/>
            <person name="Hossain A."/>
            <person name="Karabika E."/>
            <person name="Karaffa L."/>
            <person name="Karanyi Z."/>
            <person name="Krasevec N."/>
            <person name="Kuo A."/>
            <person name="Kusch H."/>
            <person name="LaButti K."/>
            <person name="Lagendijk E.L."/>
            <person name="Lapidus A."/>
            <person name="Levasseur A."/>
            <person name="Lindquist E."/>
            <person name="Lipzen A."/>
            <person name="Logrieco A.F."/>
            <person name="MacCabe A."/>
            <person name="Maekelae M.R."/>
            <person name="Malavazi I."/>
            <person name="Melin P."/>
            <person name="Meyer V."/>
            <person name="Mielnichuk N."/>
            <person name="Miskei M."/>
            <person name="Molnar A.P."/>
            <person name="Mule G."/>
            <person name="Ngan C.Y."/>
            <person name="Orejas M."/>
            <person name="Orosz E."/>
            <person name="Ouedraogo J.P."/>
            <person name="Overkamp K.M."/>
            <person name="Park H.-S."/>
            <person name="Perrone G."/>
            <person name="Piumi F."/>
            <person name="Punt P.J."/>
            <person name="Ram A.F."/>
            <person name="Ramon A."/>
            <person name="Rauscher S."/>
            <person name="Record E."/>
            <person name="Riano-Pachon D.M."/>
            <person name="Robert V."/>
            <person name="Roehrig J."/>
            <person name="Ruller R."/>
            <person name="Salamov A."/>
            <person name="Salih N.S."/>
            <person name="Samson R.A."/>
            <person name="Sandor E."/>
            <person name="Sanguinetti M."/>
            <person name="Schuetze T."/>
            <person name="Sepcic K."/>
            <person name="Shelest E."/>
            <person name="Sherlock G."/>
            <person name="Sophianopoulou V."/>
            <person name="Squina F.M."/>
            <person name="Sun H."/>
            <person name="Susca A."/>
            <person name="Todd R.B."/>
            <person name="Tsang A."/>
            <person name="Unkles S.E."/>
            <person name="van de Wiele N."/>
            <person name="van Rossen-Uffink D."/>
            <person name="Oliveira J.V."/>
            <person name="Vesth T.C."/>
            <person name="Visser J."/>
            <person name="Yu J.-H."/>
            <person name="Zhou M."/>
            <person name="Andersen M.R."/>
            <person name="Archer D.B."/>
            <person name="Baker S.E."/>
            <person name="Benoit I."/>
            <person name="Brakhage A.A."/>
            <person name="Braus G.H."/>
            <person name="Fischer R."/>
            <person name="Frisvad J.C."/>
            <person name="Goldman G.H."/>
            <person name="Houbraken J."/>
            <person name="Oakley B."/>
            <person name="Pocsi I."/>
            <person name="Scazzocchio C."/>
            <person name="Seiboth B."/>
            <person name="vanKuyk P.A."/>
            <person name="Wortman J."/>
            <person name="Dyer P.S."/>
            <person name="Grigoriev I.V."/>
        </authorList>
    </citation>
    <scope>NUCLEOTIDE SEQUENCE [LARGE SCALE GENOMIC DNA]</scope>
    <source>
        <strain evidence="8">CBS 593.65</strain>
    </source>
</reference>
<comment type="similarity">
    <text evidence="1">Belongs to the pyrroline-5-carboxylate reductase family.</text>
</comment>
<dbReference type="OrthoDB" id="10263291at2759"/>
<evidence type="ECO:0000313" key="7">
    <source>
        <dbReference type="EMBL" id="OJJ59103.1"/>
    </source>
</evidence>
<gene>
    <name evidence="7" type="ORF">ASPSYDRAFT_31720</name>
</gene>
<dbReference type="InterPro" id="IPR000304">
    <property type="entry name" value="Pyrroline-COOH_reductase"/>
</dbReference>
<evidence type="ECO:0000256" key="2">
    <source>
        <dbReference type="ARBA" id="ARBA00022857"/>
    </source>
</evidence>
<feature type="binding site" evidence="4">
    <location>
        <position position="72"/>
    </location>
    <ligand>
        <name>NADPH</name>
        <dbReference type="ChEBI" id="CHEBI:57783"/>
    </ligand>
</feature>
<dbReference type="Proteomes" id="UP000184356">
    <property type="component" value="Unassembled WGS sequence"/>
</dbReference>
<dbReference type="GO" id="GO:0055129">
    <property type="term" value="P:L-proline biosynthetic process"/>
    <property type="evidence" value="ECO:0007669"/>
    <property type="project" value="TreeGrafter"/>
</dbReference>
<dbReference type="HAMAP" id="MF_01925">
    <property type="entry name" value="P5C_reductase"/>
    <property type="match status" value="1"/>
</dbReference>
<evidence type="ECO:0008006" key="9">
    <source>
        <dbReference type="Google" id="ProtNLM"/>
    </source>
</evidence>
<dbReference type="SUPFAM" id="SSF48179">
    <property type="entry name" value="6-phosphogluconate dehydrogenase C-terminal domain-like"/>
    <property type="match status" value="1"/>
</dbReference>
<dbReference type="Gene3D" id="1.10.3730.10">
    <property type="entry name" value="ProC C-terminal domain-like"/>
    <property type="match status" value="1"/>
</dbReference>
<dbReference type="VEuPathDB" id="FungiDB:ASPSYDRAFT_31720"/>
<dbReference type="Pfam" id="PF03807">
    <property type="entry name" value="F420_oxidored"/>
    <property type="match status" value="1"/>
</dbReference>
<evidence type="ECO:0000313" key="8">
    <source>
        <dbReference type="Proteomes" id="UP000184356"/>
    </source>
</evidence>
<evidence type="ECO:0000256" key="3">
    <source>
        <dbReference type="ARBA" id="ARBA00023002"/>
    </source>
</evidence>
<dbReference type="PANTHER" id="PTHR11645">
    <property type="entry name" value="PYRROLINE-5-CARBOXYLATE REDUCTASE"/>
    <property type="match status" value="1"/>
</dbReference>
<evidence type="ECO:0000256" key="1">
    <source>
        <dbReference type="ARBA" id="ARBA00005525"/>
    </source>
</evidence>
<evidence type="ECO:0000256" key="4">
    <source>
        <dbReference type="PIRSR" id="PIRSR000193-1"/>
    </source>
</evidence>
<dbReference type="GeneID" id="63760973"/>
<dbReference type="PANTHER" id="PTHR11645:SF0">
    <property type="entry name" value="PYRROLINE-5-CARBOXYLATE REDUCTASE 3"/>
    <property type="match status" value="1"/>
</dbReference>
<keyword evidence="3" id="KW-0560">Oxidoreductase</keyword>
<dbReference type="Pfam" id="PF14748">
    <property type="entry name" value="P5CR_dimer"/>
    <property type="match status" value="1"/>
</dbReference>